<comment type="caution">
    <text evidence="17">The sequence shown here is derived from an EMBL/GenBank/DDBJ whole genome shotgun (WGS) entry which is preliminary data.</text>
</comment>
<evidence type="ECO:0000256" key="11">
    <source>
        <dbReference type="ARBA" id="ARBA00032031"/>
    </source>
</evidence>
<evidence type="ECO:0000256" key="3">
    <source>
        <dbReference type="ARBA" id="ARBA00022664"/>
    </source>
</evidence>
<sequence length="217" mass="25250">MSGGLVPSRSTVYISNMPYDLKNNDLHKLFEKFGKIVKVTILKDKDTRKSKGVAFILFLKVEDALKCVEETNSKEMFGRILKASIAKDNGRTTEFIRRRDYPDKSKCYECGEFGHLSYKCSKNLLGDRETPPKKVRKRKKKTYTPLTEEQKQYFDSSESNDEETLSAAIAHEQEKHDLEDYRYRVATGNYDDESEVREPPKKLIKRSNYFSDEEESD</sequence>
<dbReference type="InterPro" id="IPR003954">
    <property type="entry name" value="RRM_euk-type"/>
</dbReference>
<dbReference type="OrthoDB" id="267048at2759"/>
<evidence type="ECO:0000256" key="6">
    <source>
        <dbReference type="ARBA" id="ARBA00022771"/>
    </source>
</evidence>
<evidence type="ECO:0000256" key="7">
    <source>
        <dbReference type="ARBA" id="ARBA00022833"/>
    </source>
</evidence>
<dbReference type="CDD" id="cd12393">
    <property type="entry name" value="RRM_ZCRB1"/>
    <property type="match status" value="1"/>
</dbReference>
<dbReference type="SUPFAM" id="SSF54928">
    <property type="entry name" value="RNA-binding domain, RBD"/>
    <property type="match status" value="1"/>
</dbReference>
<keyword evidence="4" id="KW-0479">Metal-binding</keyword>
<evidence type="ECO:0000256" key="2">
    <source>
        <dbReference type="ARBA" id="ARBA00015428"/>
    </source>
</evidence>
<dbReference type="SUPFAM" id="SSF57756">
    <property type="entry name" value="Retrovirus zinc finger-like domains"/>
    <property type="match status" value="1"/>
</dbReference>
<dbReference type="Proteomes" id="UP000292052">
    <property type="component" value="Unassembled WGS sequence"/>
</dbReference>
<feature type="domain" description="CCHC-type" evidence="16">
    <location>
        <begin position="106"/>
        <end position="122"/>
    </location>
</feature>
<keyword evidence="10" id="KW-0539">Nucleus</keyword>
<keyword evidence="18" id="KW-1185">Reference proteome</keyword>
<evidence type="ECO:0000256" key="5">
    <source>
        <dbReference type="ARBA" id="ARBA00022728"/>
    </source>
</evidence>
<evidence type="ECO:0000256" key="13">
    <source>
        <dbReference type="PROSITE-ProRule" id="PRU00176"/>
    </source>
</evidence>
<evidence type="ECO:0000256" key="9">
    <source>
        <dbReference type="ARBA" id="ARBA00023187"/>
    </source>
</evidence>
<dbReference type="InterPro" id="IPR000504">
    <property type="entry name" value="RRM_dom"/>
</dbReference>
<dbReference type="GO" id="GO:0003723">
    <property type="term" value="F:RNA binding"/>
    <property type="evidence" value="ECO:0007669"/>
    <property type="project" value="UniProtKB-UniRule"/>
</dbReference>
<dbReference type="EMBL" id="QDEB01028258">
    <property type="protein sequence ID" value="RZC40190.1"/>
    <property type="molecule type" value="Genomic_DNA"/>
</dbReference>
<dbReference type="PROSITE" id="PS50102">
    <property type="entry name" value="RRM"/>
    <property type="match status" value="1"/>
</dbReference>
<feature type="domain" description="RRM" evidence="15">
    <location>
        <begin position="10"/>
        <end position="88"/>
    </location>
</feature>
<dbReference type="PROSITE" id="PS50158">
    <property type="entry name" value="ZF_CCHC"/>
    <property type="match status" value="1"/>
</dbReference>
<evidence type="ECO:0000313" key="18">
    <source>
        <dbReference type="Proteomes" id="UP000292052"/>
    </source>
</evidence>
<dbReference type="GO" id="GO:0008270">
    <property type="term" value="F:zinc ion binding"/>
    <property type="evidence" value="ECO:0007669"/>
    <property type="project" value="UniProtKB-KW"/>
</dbReference>
<dbReference type="SMART" id="SM00361">
    <property type="entry name" value="RRM_1"/>
    <property type="match status" value="1"/>
</dbReference>
<keyword evidence="9" id="KW-0508">mRNA splicing</keyword>
<evidence type="ECO:0000256" key="10">
    <source>
        <dbReference type="ARBA" id="ARBA00023242"/>
    </source>
</evidence>
<dbReference type="InterPro" id="IPR001878">
    <property type="entry name" value="Znf_CCHC"/>
</dbReference>
<feature type="region of interest" description="Disordered" evidence="14">
    <location>
        <begin position="128"/>
        <end position="217"/>
    </location>
</feature>
<proteinExistence type="predicted"/>
<dbReference type="Gene3D" id="3.30.70.330">
    <property type="match status" value="1"/>
</dbReference>
<name>A0A482W4X7_ASBVE</name>
<reference evidence="17 18" key="1">
    <citation type="submission" date="2017-03" db="EMBL/GenBank/DDBJ databases">
        <title>Genome of the blue death feigning beetle - Asbolus verrucosus.</title>
        <authorList>
            <person name="Rider S.D."/>
        </authorList>
    </citation>
    <scope>NUCLEOTIDE SEQUENCE [LARGE SCALE GENOMIC DNA]</scope>
    <source>
        <strain evidence="17">Butters</strain>
        <tissue evidence="17">Head and leg muscle</tissue>
    </source>
</reference>
<dbReference type="SMART" id="SM00360">
    <property type="entry name" value="RRM"/>
    <property type="match status" value="1"/>
</dbReference>
<dbReference type="GO" id="GO:0005689">
    <property type="term" value="C:U12-type spliceosomal complex"/>
    <property type="evidence" value="ECO:0007669"/>
    <property type="project" value="InterPro"/>
</dbReference>
<dbReference type="FunFam" id="3.30.70.330:FF:000233">
    <property type="entry name" value="Zinc finger CCHC-type and RNA-binding motif-containing protein 1"/>
    <property type="match status" value="1"/>
</dbReference>
<evidence type="ECO:0000256" key="4">
    <source>
        <dbReference type="ARBA" id="ARBA00022723"/>
    </source>
</evidence>
<dbReference type="Pfam" id="PF00076">
    <property type="entry name" value="RRM_1"/>
    <property type="match status" value="1"/>
</dbReference>
<feature type="compositionally biased region" description="Basic and acidic residues" evidence="14">
    <location>
        <begin position="171"/>
        <end position="183"/>
    </location>
</feature>
<evidence type="ECO:0000256" key="12">
    <source>
        <dbReference type="PROSITE-ProRule" id="PRU00047"/>
    </source>
</evidence>
<feature type="compositionally biased region" description="Basic residues" evidence="14">
    <location>
        <begin position="133"/>
        <end position="142"/>
    </location>
</feature>
<dbReference type="GO" id="GO:0000398">
    <property type="term" value="P:mRNA splicing, via spliceosome"/>
    <property type="evidence" value="ECO:0007669"/>
    <property type="project" value="InterPro"/>
</dbReference>
<dbReference type="InterPro" id="IPR034219">
    <property type="entry name" value="ZCRB1_RRM"/>
</dbReference>
<keyword evidence="6 12" id="KW-0863">Zinc-finger</keyword>
<dbReference type="Gene3D" id="4.10.60.10">
    <property type="entry name" value="Zinc finger, CCHC-type"/>
    <property type="match status" value="1"/>
</dbReference>
<organism evidence="17 18">
    <name type="scientific">Asbolus verrucosus</name>
    <name type="common">Desert ironclad beetle</name>
    <dbReference type="NCBI Taxonomy" id="1661398"/>
    <lineage>
        <taxon>Eukaryota</taxon>
        <taxon>Metazoa</taxon>
        <taxon>Ecdysozoa</taxon>
        <taxon>Arthropoda</taxon>
        <taxon>Hexapoda</taxon>
        <taxon>Insecta</taxon>
        <taxon>Pterygota</taxon>
        <taxon>Neoptera</taxon>
        <taxon>Endopterygota</taxon>
        <taxon>Coleoptera</taxon>
        <taxon>Polyphaga</taxon>
        <taxon>Cucujiformia</taxon>
        <taxon>Tenebrionidae</taxon>
        <taxon>Pimeliinae</taxon>
        <taxon>Asbolus</taxon>
    </lineage>
</organism>
<dbReference type="FunFam" id="4.10.60.10:FF:000009">
    <property type="entry name" value="Zinc finger CCHC-type and RNA-binding motif-containing protein 1"/>
    <property type="match status" value="1"/>
</dbReference>
<dbReference type="PANTHER" id="PTHR46259:SF1">
    <property type="entry name" value="ZINC FINGER CCHC-TYPE AND RNA-BINDING MOTIF-CONTAINING PROTEIN 1"/>
    <property type="match status" value="1"/>
</dbReference>
<evidence type="ECO:0000256" key="8">
    <source>
        <dbReference type="ARBA" id="ARBA00022884"/>
    </source>
</evidence>
<keyword evidence="7" id="KW-0862">Zinc</keyword>
<dbReference type="AlphaFoldDB" id="A0A482W4X7"/>
<gene>
    <name evidence="17" type="ORF">BDFB_001880</name>
</gene>
<evidence type="ECO:0000259" key="15">
    <source>
        <dbReference type="PROSITE" id="PS50102"/>
    </source>
</evidence>
<evidence type="ECO:0000313" key="17">
    <source>
        <dbReference type="EMBL" id="RZC40190.1"/>
    </source>
</evidence>
<protein>
    <recommendedName>
        <fullName evidence="2">Zinc finger CCHC-type and RNA-binding motif-containing protein 1</fullName>
    </recommendedName>
    <alternativeName>
        <fullName evidence="11">U11/U12 small nuclear ribonucleoprotein 31 kDa protein</fullName>
    </alternativeName>
</protein>
<accession>A0A482W4X7</accession>
<comment type="subcellular location">
    <subcellularLocation>
        <location evidence="1">Nucleus</location>
    </subcellularLocation>
</comment>
<evidence type="ECO:0000259" key="16">
    <source>
        <dbReference type="PROSITE" id="PS50158"/>
    </source>
</evidence>
<evidence type="ECO:0000256" key="1">
    <source>
        <dbReference type="ARBA" id="ARBA00004123"/>
    </source>
</evidence>
<keyword evidence="5" id="KW-0747">Spliceosome</keyword>
<dbReference type="InterPro" id="IPR035979">
    <property type="entry name" value="RBD_domain_sf"/>
</dbReference>
<evidence type="ECO:0000256" key="14">
    <source>
        <dbReference type="SAM" id="MobiDB-lite"/>
    </source>
</evidence>
<keyword evidence="8 13" id="KW-0694">RNA-binding</keyword>
<keyword evidence="3" id="KW-0507">mRNA processing</keyword>
<dbReference type="PANTHER" id="PTHR46259">
    <property type="entry name" value="ZINC FINGER CCHC-TYPE AND RNA-BINDING MOTIF-CONTAINING PROTEIN 1"/>
    <property type="match status" value="1"/>
</dbReference>
<dbReference type="InterPro" id="IPR044598">
    <property type="entry name" value="ZCRB1"/>
</dbReference>
<dbReference type="InterPro" id="IPR036875">
    <property type="entry name" value="Znf_CCHC_sf"/>
</dbReference>
<dbReference type="InterPro" id="IPR012677">
    <property type="entry name" value="Nucleotide-bd_a/b_plait_sf"/>
</dbReference>
<dbReference type="STRING" id="1661398.A0A482W4X7"/>